<dbReference type="EMBL" id="KJ469653">
    <property type="protein sequence ID" value="AIE77219.1"/>
    <property type="molecule type" value="Genomic_DNA"/>
</dbReference>
<evidence type="ECO:0000313" key="3">
    <source>
        <dbReference type="Proteomes" id="UP000113541"/>
    </source>
</evidence>
<evidence type="ECO:0000256" key="1">
    <source>
        <dbReference type="SAM" id="MobiDB-lite"/>
    </source>
</evidence>
<dbReference type="Proteomes" id="UP000113541">
    <property type="component" value="Segment"/>
</dbReference>
<dbReference type="GeneID" id="19893445"/>
<evidence type="ECO:0000313" key="2">
    <source>
        <dbReference type="EMBL" id="AIE77219.1"/>
    </source>
</evidence>
<dbReference type="KEGG" id="vg:19893445"/>
<reference evidence="2 3" key="1">
    <citation type="journal article" date="2014" name="Virology">
        <title>Complete genome sequences of pigeon adenovirus 1 and duck adenovirus 2 extend the number of species within the genus Aviadenovirus.</title>
        <authorList>
            <person name="Marek A."/>
            <person name="Kajan G.L."/>
            <person name="Kosiol C."/>
            <person name="Harrach B."/>
            <person name="Schlotterer C."/>
            <person name="Hess M."/>
        </authorList>
    </citation>
    <scope>NUCLEOTIDE SEQUENCE [LARGE SCALE GENOMIC DNA]</scope>
    <source>
        <strain evidence="2 3">GR</strain>
    </source>
</reference>
<feature type="compositionally biased region" description="Basic residues" evidence="1">
    <location>
        <begin position="18"/>
        <end position="35"/>
    </location>
</feature>
<protein>
    <submittedName>
        <fullName evidence="2">PVII</fullName>
    </submittedName>
</protein>
<sequence length="88" mass="10187">MSILISPSDNRGWGAMMRRSRSRSVMRRRPSMRGTGLRRRLTRVVRAVLPAVPGPVRSLLGFGRRRMRRSGSRTTLVAVTSTRRRRRR</sequence>
<keyword evidence="3" id="KW-1185">Reference proteome</keyword>
<name>A0A075FA58_9ADEN</name>
<accession>A0A075FA58</accession>
<feature type="region of interest" description="Disordered" evidence="1">
    <location>
        <begin position="1"/>
        <end position="35"/>
    </location>
</feature>
<organism evidence="2 3">
    <name type="scientific">Duck adenovirus 2</name>
    <dbReference type="NCBI Taxonomy" id="1520006"/>
    <lineage>
        <taxon>Viruses</taxon>
        <taxon>Varidnaviria</taxon>
        <taxon>Bamfordvirae</taxon>
        <taxon>Preplasmiviricota</taxon>
        <taxon>Polisuviricotina</taxon>
        <taxon>Pharingeaviricetes</taxon>
        <taxon>Rowavirales</taxon>
        <taxon>Adenoviridae</taxon>
        <taxon>Aviadenovirus</taxon>
        <taxon>Aviadenovirus anatis</taxon>
        <taxon>Duck aviadenovirus B</taxon>
    </lineage>
</organism>
<proteinExistence type="predicted"/>
<dbReference type="RefSeq" id="YP_009047160.1">
    <property type="nucleotide sequence ID" value="NC_024486.1"/>
</dbReference>
<feature type="region of interest" description="Disordered" evidence="1">
    <location>
        <begin position="67"/>
        <end position="88"/>
    </location>
</feature>